<dbReference type="EMBL" id="UAUE01000036">
    <property type="protein sequence ID" value="SPZ03326.1"/>
    <property type="molecule type" value="Genomic_DNA"/>
</dbReference>
<sequence length="134" mass="15332">MIQMMAWCFRINLEGLDAAAMQKEWKRINSQSDPRYQLLTKNCSSIVARILKAGGADQLIGHHWKPRFGIWTPNELYKFSQKIQEARLAQIAVQQGKPIHSNLQALSDHNKVAIDNDGTSPNERKNLSPLTRFF</sequence>
<organism evidence="1 2">
    <name type="scientific">Proteus mirabilis</name>
    <dbReference type="NCBI Taxonomy" id="584"/>
    <lineage>
        <taxon>Bacteria</taxon>
        <taxon>Pseudomonadati</taxon>
        <taxon>Pseudomonadota</taxon>
        <taxon>Gammaproteobacteria</taxon>
        <taxon>Enterobacterales</taxon>
        <taxon>Morganellaceae</taxon>
        <taxon>Proteus</taxon>
    </lineage>
</organism>
<dbReference type="AlphaFoldDB" id="A0A2X2CCB1"/>
<accession>A0A2X2CCB1</accession>
<evidence type="ECO:0000313" key="1">
    <source>
        <dbReference type="EMBL" id="SPZ03326.1"/>
    </source>
</evidence>
<gene>
    <name evidence="1" type="ORF">NCTC10975_04970</name>
</gene>
<evidence type="ECO:0000313" key="2">
    <source>
        <dbReference type="Proteomes" id="UP000251485"/>
    </source>
</evidence>
<name>A0A2X2CCB1_PROMI</name>
<reference evidence="1 2" key="1">
    <citation type="submission" date="2018-06" db="EMBL/GenBank/DDBJ databases">
        <authorList>
            <consortium name="Pathogen Informatics"/>
            <person name="Doyle S."/>
        </authorList>
    </citation>
    <scope>NUCLEOTIDE SEQUENCE [LARGE SCALE GENOMIC DNA]</scope>
    <source>
        <strain evidence="1 2">NCTC10975</strain>
    </source>
</reference>
<protein>
    <submittedName>
        <fullName evidence="1">Toxin</fullName>
    </submittedName>
</protein>
<dbReference type="Proteomes" id="UP000251485">
    <property type="component" value="Unassembled WGS sequence"/>
</dbReference>
<proteinExistence type="predicted"/>